<dbReference type="SUPFAM" id="SSF55031">
    <property type="entry name" value="Bacterial exopeptidase dimerisation domain"/>
    <property type="match status" value="1"/>
</dbReference>
<organism evidence="8 9">
    <name type="scientific">Morus notabilis</name>
    <dbReference type="NCBI Taxonomy" id="981085"/>
    <lineage>
        <taxon>Eukaryota</taxon>
        <taxon>Viridiplantae</taxon>
        <taxon>Streptophyta</taxon>
        <taxon>Embryophyta</taxon>
        <taxon>Tracheophyta</taxon>
        <taxon>Spermatophyta</taxon>
        <taxon>Magnoliopsida</taxon>
        <taxon>eudicotyledons</taxon>
        <taxon>Gunneridae</taxon>
        <taxon>Pentapetalae</taxon>
        <taxon>rosids</taxon>
        <taxon>fabids</taxon>
        <taxon>Rosales</taxon>
        <taxon>Moraceae</taxon>
        <taxon>Moreae</taxon>
        <taxon>Morus</taxon>
    </lineage>
</organism>
<comment type="similarity">
    <text evidence="1">Belongs to the peptidase M20 family.</text>
</comment>
<dbReference type="Gene3D" id="3.40.630.10">
    <property type="entry name" value="Zn peptidases"/>
    <property type="match status" value="1"/>
</dbReference>
<feature type="binding site" evidence="5">
    <location>
        <position position="207"/>
    </location>
    <ligand>
        <name>Mn(2+)</name>
        <dbReference type="ChEBI" id="CHEBI:29035"/>
        <label>2</label>
    </ligand>
</feature>
<dbReference type="STRING" id="981085.W9QUF3"/>
<protein>
    <submittedName>
        <fullName evidence="8">IAA-amino acid hydrolase</fullName>
    </submittedName>
</protein>
<dbReference type="Gene3D" id="3.30.70.360">
    <property type="match status" value="1"/>
</dbReference>
<dbReference type="GO" id="GO:0009850">
    <property type="term" value="P:auxin metabolic process"/>
    <property type="evidence" value="ECO:0007669"/>
    <property type="project" value="InterPro"/>
</dbReference>
<feature type="signal peptide" evidence="6">
    <location>
        <begin position="1"/>
        <end position="25"/>
    </location>
</feature>
<dbReference type="InterPro" id="IPR011650">
    <property type="entry name" value="Peptidase_M20_dimer"/>
</dbReference>
<evidence type="ECO:0000259" key="7">
    <source>
        <dbReference type="Pfam" id="PF07687"/>
    </source>
</evidence>
<evidence type="ECO:0000313" key="8">
    <source>
        <dbReference type="EMBL" id="EXB54621.1"/>
    </source>
</evidence>
<accession>W9QUF3</accession>
<gene>
    <name evidence="8" type="ORF">L484_019193</name>
</gene>
<feature type="chain" id="PRO_5004927828" evidence="6">
    <location>
        <begin position="26"/>
        <end position="445"/>
    </location>
</feature>
<feature type="binding site" evidence="5">
    <location>
        <position position="410"/>
    </location>
    <ligand>
        <name>Mn(2+)</name>
        <dbReference type="ChEBI" id="CHEBI:29035"/>
        <label>2</label>
    </ligand>
</feature>
<dbReference type="SUPFAM" id="SSF53187">
    <property type="entry name" value="Zn-dependent exopeptidases"/>
    <property type="match status" value="1"/>
</dbReference>
<dbReference type="GO" id="GO:0046872">
    <property type="term" value="F:metal ion binding"/>
    <property type="evidence" value="ECO:0007669"/>
    <property type="project" value="UniProtKB-KW"/>
</dbReference>
<keyword evidence="9" id="KW-1185">Reference proteome</keyword>
<proteinExistence type="inferred from homology"/>
<evidence type="ECO:0000256" key="6">
    <source>
        <dbReference type="SAM" id="SignalP"/>
    </source>
</evidence>
<dbReference type="Pfam" id="PF07687">
    <property type="entry name" value="M20_dimer"/>
    <property type="match status" value="1"/>
</dbReference>
<dbReference type="PANTHER" id="PTHR11014:SF108">
    <property type="entry name" value="IAA-AMINO ACID HYDROLASE ILR1"/>
    <property type="match status" value="1"/>
</dbReference>
<keyword evidence="2 6" id="KW-0732">Signal</keyword>
<dbReference type="KEGG" id="mnt:21402142"/>
<evidence type="ECO:0000313" key="9">
    <source>
        <dbReference type="Proteomes" id="UP000030645"/>
    </source>
</evidence>
<dbReference type="EMBL" id="KE344192">
    <property type="protein sequence ID" value="EXB54621.1"/>
    <property type="molecule type" value="Genomic_DNA"/>
</dbReference>
<name>W9QUF3_9ROSA</name>
<comment type="cofactor">
    <cofactor evidence="5">
        <name>Mn(2+)</name>
        <dbReference type="ChEBI" id="CHEBI:29035"/>
    </cofactor>
    <text evidence="5">The Mn(2+) ion enhances activity.</text>
</comment>
<feature type="binding site" evidence="5">
    <location>
        <position position="148"/>
    </location>
    <ligand>
        <name>Mn(2+)</name>
        <dbReference type="ChEBI" id="CHEBI:29035"/>
        <label>2</label>
    </ligand>
</feature>
<feature type="domain" description="Peptidase M20 dimerisation" evidence="7">
    <location>
        <begin position="227"/>
        <end position="322"/>
    </location>
</feature>
<feature type="binding site" evidence="5">
    <location>
        <position position="146"/>
    </location>
    <ligand>
        <name>Mn(2+)</name>
        <dbReference type="ChEBI" id="CHEBI:29035"/>
        <label>2</label>
    </ligand>
</feature>
<dbReference type="FunFam" id="3.30.70.360:FF:000001">
    <property type="entry name" value="N-acetyldiaminopimelate deacetylase"/>
    <property type="match status" value="1"/>
</dbReference>
<dbReference type="InterPro" id="IPR044757">
    <property type="entry name" value="ILR1-like_Hyd"/>
</dbReference>
<feature type="binding site" evidence="5">
    <location>
        <position position="182"/>
    </location>
    <ligand>
        <name>Mn(2+)</name>
        <dbReference type="ChEBI" id="CHEBI:29035"/>
        <label>2</label>
    </ligand>
</feature>
<dbReference type="Proteomes" id="UP000030645">
    <property type="component" value="Unassembled WGS sequence"/>
</dbReference>
<keyword evidence="4 5" id="KW-0464">Manganese</keyword>
<dbReference type="NCBIfam" id="TIGR01891">
    <property type="entry name" value="amidohydrolases"/>
    <property type="match status" value="1"/>
</dbReference>
<dbReference type="InterPro" id="IPR002933">
    <property type="entry name" value="Peptidase_M20"/>
</dbReference>
<dbReference type="InterPro" id="IPR036264">
    <property type="entry name" value="Bact_exopeptidase_dim_dom"/>
</dbReference>
<dbReference type="InterPro" id="IPR017439">
    <property type="entry name" value="Amidohydrolase"/>
</dbReference>
<dbReference type="PANTHER" id="PTHR11014">
    <property type="entry name" value="PEPTIDASE M20 FAMILY MEMBER"/>
    <property type="match status" value="1"/>
</dbReference>
<dbReference type="Pfam" id="PF01546">
    <property type="entry name" value="Peptidase_M20"/>
    <property type="match status" value="1"/>
</dbReference>
<dbReference type="PIRSF" id="PIRSF005962">
    <property type="entry name" value="Pept_M20D_amidohydro"/>
    <property type="match status" value="1"/>
</dbReference>
<sequence>MYCAMHCTSFVFFFFFFFLISSTLWEPQWALEENTQELELEFLSRELLKSAREPEFFEWMRGVRRRIHQYPELGFQEQATSQLVRSELDSLGIQYTWPVAETGIVASIGSGSEPVFALRADMDALPLQELVEWEFKSKIDGKMHACGHDSHVAMLLGAAKLLHNKKDELKGTIKLVFQPGEEGYAGAYHMLQHPGALDDLDGIFFIHVLPSYPTGVIASRPGTILAGAGLFSVTIRGKGRHAATPHHNRDPILAAAFTILSLQQIVSRETNPLEARVVTVGFIEGGKAGNVIPEYVKFGGTYRSLTSEGLSYIQERIKEVVQLQAAVHRCDAEVEFMEKTPLPYPVVVNNEALYEHAKKVGETLLGEQNVQLLPVTMGSEDFGFFSQKIPAAVFVLGIKNESLKSGQALHSPFFFVDEEALPIGAALNAAVAISYLENNIVDPTY</sequence>
<dbReference type="GO" id="GO:0010179">
    <property type="term" value="F:IAA-Ala conjugate hydrolase activity"/>
    <property type="evidence" value="ECO:0007669"/>
    <property type="project" value="TreeGrafter"/>
</dbReference>
<evidence type="ECO:0000256" key="5">
    <source>
        <dbReference type="PIRSR" id="PIRSR005962-1"/>
    </source>
</evidence>
<reference evidence="9" key="1">
    <citation type="submission" date="2013-01" db="EMBL/GenBank/DDBJ databases">
        <title>Draft Genome Sequence of a Mulberry Tree, Morus notabilis C.K. Schneid.</title>
        <authorList>
            <person name="He N."/>
            <person name="Zhao S."/>
        </authorList>
    </citation>
    <scope>NUCLEOTIDE SEQUENCE</scope>
</reference>
<evidence type="ECO:0000256" key="4">
    <source>
        <dbReference type="ARBA" id="ARBA00023211"/>
    </source>
</evidence>
<keyword evidence="3 8" id="KW-0378">Hydrolase</keyword>
<keyword evidence="5" id="KW-0479">Metal-binding</keyword>
<evidence type="ECO:0000256" key="1">
    <source>
        <dbReference type="ARBA" id="ARBA00006153"/>
    </source>
</evidence>
<dbReference type="CDD" id="cd08017">
    <property type="entry name" value="M20_IAA_Hyd"/>
    <property type="match status" value="1"/>
</dbReference>
<evidence type="ECO:0000256" key="3">
    <source>
        <dbReference type="ARBA" id="ARBA00022801"/>
    </source>
</evidence>
<dbReference type="MEROPS" id="M20.A02"/>
<dbReference type="GO" id="GO:0005783">
    <property type="term" value="C:endoplasmic reticulum"/>
    <property type="evidence" value="ECO:0007669"/>
    <property type="project" value="TreeGrafter"/>
</dbReference>
<dbReference type="eggNOG" id="ENOG502QQEM">
    <property type="taxonomic scope" value="Eukaryota"/>
</dbReference>
<evidence type="ECO:0000256" key="2">
    <source>
        <dbReference type="ARBA" id="ARBA00022729"/>
    </source>
</evidence>
<dbReference type="AlphaFoldDB" id="W9QUF3"/>
<dbReference type="OrthoDB" id="6119954at2759"/>